<dbReference type="STRING" id="1082479.SAMN05216241_101212"/>
<feature type="signal peptide" evidence="1">
    <location>
        <begin position="1"/>
        <end position="20"/>
    </location>
</feature>
<protein>
    <submittedName>
        <fullName evidence="3">ABC-type amino acid transport substrate-binding protein</fullName>
    </submittedName>
</protein>
<gene>
    <name evidence="3" type="ORF">SAMN05216241_101212</name>
</gene>
<accession>A0A1G7LDV4</accession>
<evidence type="ECO:0000313" key="4">
    <source>
        <dbReference type="Proteomes" id="UP000199415"/>
    </source>
</evidence>
<dbReference type="InterPro" id="IPR001638">
    <property type="entry name" value="Solute-binding_3/MltF_N"/>
</dbReference>
<dbReference type="Pfam" id="PF00497">
    <property type="entry name" value="SBP_bac_3"/>
    <property type="match status" value="1"/>
</dbReference>
<feature type="chain" id="PRO_5011432279" evidence="1">
    <location>
        <begin position="21"/>
        <end position="246"/>
    </location>
</feature>
<dbReference type="PANTHER" id="PTHR38834">
    <property type="entry name" value="PERIPLASMIC SUBSTRATE BINDING PROTEIN FAMILY 3"/>
    <property type="match status" value="1"/>
</dbReference>
<proteinExistence type="predicted"/>
<name>A0A1G7LDV4_9PROT</name>
<feature type="domain" description="Solute-binding protein family 3/N-terminal" evidence="2">
    <location>
        <begin position="33"/>
        <end position="246"/>
    </location>
</feature>
<keyword evidence="4" id="KW-1185">Reference proteome</keyword>
<evidence type="ECO:0000259" key="2">
    <source>
        <dbReference type="Pfam" id="PF00497"/>
    </source>
</evidence>
<organism evidence="3 4">
    <name type="scientific">Limimonas halophila</name>
    <dbReference type="NCBI Taxonomy" id="1082479"/>
    <lineage>
        <taxon>Bacteria</taxon>
        <taxon>Pseudomonadati</taxon>
        <taxon>Pseudomonadota</taxon>
        <taxon>Alphaproteobacteria</taxon>
        <taxon>Rhodospirillales</taxon>
        <taxon>Rhodovibrionaceae</taxon>
        <taxon>Limimonas</taxon>
    </lineage>
</organism>
<dbReference type="AlphaFoldDB" id="A0A1G7LDV4"/>
<keyword evidence="1" id="KW-0732">Signal</keyword>
<dbReference type="EMBL" id="FNCE01000001">
    <property type="protein sequence ID" value="SDF47645.1"/>
    <property type="molecule type" value="Genomic_DNA"/>
</dbReference>
<dbReference type="Gene3D" id="3.40.190.10">
    <property type="entry name" value="Periplasmic binding protein-like II"/>
    <property type="match status" value="2"/>
</dbReference>
<dbReference type="Proteomes" id="UP000199415">
    <property type="component" value="Unassembled WGS sequence"/>
</dbReference>
<sequence length="246" mass="26617">MGIVKRLLAGLLVAVAVAHAAPAGAGPPRITVYAGDFAPYVSRGEPGPRGVMVDLLRAIAARAEVRFDIRIVPWSRAQHLVGNAGEKAMIIPLTRSEAREDTYDWVVPLLSDPLALVGRDPQIAGMDLADARDLFVAVQANSPNAMILLKEGFRNFQTVTQESSAARLLKLNRVDAWFARPMVARAEYAGVGGDPDTLVVGPARETPPMYLGAAKDTFPRDILNRIRDAFAVLRESGRHAEIIKGY</sequence>
<evidence type="ECO:0000256" key="1">
    <source>
        <dbReference type="SAM" id="SignalP"/>
    </source>
</evidence>
<dbReference type="PANTHER" id="PTHR38834:SF3">
    <property type="entry name" value="SOLUTE-BINDING PROTEIN FAMILY 3_N-TERMINAL DOMAIN-CONTAINING PROTEIN"/>
    <property type="match status" value="1"/>
</dbReference>
<dbReference type="OrthoDB" id="7857781at2"/>
<dbReference type="SUPFAM" id="SSF53850">
    <property type="entry name" value="Periplasmic binding protein-like II"/>
    <property type="match status" value="1"/>
</dbReference>
<evidence type="ECO:0000313" key="3">
    <source>
        <dbReference type="EMBL" id="SDF47645.1"/>
    </source>
</evidence>
<reference evidence="3 4" key="1">
    <citation type="submission" date="2016-10" db="EMBL/GenBank/DDBJ databases">
        <authorList>
            <person name="de Groot N.N."/>
        </authorList>
    </citation>
    <scope>NUCLEOTIDE SEQUENCE [LARGE SCALE GENOMIC DNA]</scope>
    <source>
        <strain evidence="3 4">DSM 25584</strain>
    </source>
</reference>